<gene>
    <name evidence="1" type="ORF">NSPZN2_30535</name>
</gene>
<protein>
    <submittedName>
        <fullName evidence="1">Uncharacterized protein</fullName>
    </submittedName>
</protein>
<dbReference type="Proteomes" id="UP000675880">
    <property type="component" value="Unassembled WGS sequence"/>
</dbReference>
<accession>A0ABN7LM92</accession>
<sequence length="130" mass="14905">MMETGTNQSWYDVVETYPKADKLTQYFSGRKGNAIKISTGTITLGLFGKQLQEFASNPAKFLQRVLEQDGRTVNGVKVLFRAATKKRLSKARGWGFYGKCHWVHIDEPPEDESCWICYDFEDPCFLTPLR</sequence>
<comment type="caution">
    <text evidence="1">The sequence shown here is derived from an EMBL/GenBank/DDBJ whole genome shotgun (WGS) entry which is preliminary data.</text>
</comment>
<organism evidence="1 2">
    <name type="scientific">Nitrospira defluvii</name>
    <dbReference type="NCBI Taxonomy" id="330214"/>
    <lineage>
        <taxon>Bacteria</taxon>
        <taxon>Pseudomonadati</taxon>
        <taxon>Nitrospirota</taxon>
        <taxon>Nitrospiria</taxon>
        <taxon>Nitrospirales</taxon>
        <taxon>Nitrospiraceae</taxon>
        <taxon>Nitrospira</taxon>
    </lineage>
</organism>
<evidence type="ECO:0000313" key="2">
    <source>
        <dbReference type="Proteomes" id="UP000675880"/>
    </source>
</evidence>
<proteinExistence type="predicted"/>
<name>A0ABN7LM92_9BACT</name>
<keyword evidence="2" id="KW-1185">Reference proteome</keyword>
<dbReference type="RefSeq" id="WP_213042688.1">
    <property type="nucleotide sequence ID" value="NZ_CAJNBJ010000016.1"/>
</dbReference>
<evidence type="ECO:0000313" key="1">
    <source>
        <dbReference type="EMBL" id="CAE6758717.1"/>
    </source>
</evidence>
<reference evidence="1 2" key="1">
    <citation type="submission" date="2021-02" db="EMBL/GenBank/DDBJ databases">
        <authorList>
            <person name="Han P."/>
        </authorList>
    </citation>
    <scope>NUCLEOTIDE SEQUENCE [LARGE SCALE GENOMIC DNA]</scope>
    <source>
        <strain evidence="1">Candidatus Nitrospira sp. ZN2</strain>
    </source>
</reference>
<dbReference type="EMBL" id="CAJNBJ010000016">
    <property type="protein sequence ID" value="CAE6758717.1"/>
    <property type="molecule type" value="Genomic_DNA"/>
</dbReference>